<dbReference type="PROSITE" id="PS50240">
    <property type="entry name" value="TRYPSIN_DOM"/>
    <property type="match status" value="1"/>
</dbReference>
<evidence type="ECO:0000256" key="1">
    <source>
        <dbReference type="ARBA" id="ARBA00023157"/>
    </source>
</evidence>
<gene>
    <name evidence="4" type="ORF">DAPPUDRAFT_304142</name>
</gene>
<protein>
    <recommendedName>
        <fullName evidence="3">Peptidase S1 domain-containing protein</fullName>
    </recommendedName>
</protein>
<dbReference type="InterPro" id="IPR043504">
    <property type="entry name" value="Peptidase_S1_PA_chymotrypsin"/>
</dbReference>
<dbReference type="Gene3D" id="2.40.10.10">
    <property type="entry name" value="Trypsin-like serine proteases"/>
    <property type="match status" value="2"/>
</dbReference>
<dbReference type="HOGENOM" id="CLU_006842_13_1_1"/>
<dbReference type="OMA" id="IREEMIC"/>
<dbReference type="GO" id="GO:0005615">
    <property type="term" value="C:extracellular space"/>
    <property type="evidence" value="ECO:0000318"/>
    <property type="project" value="GO_Central"/>
</dbReference>
<dbReference type="SMART" id="SM00020">
    <property type="entry name" value="Tryp_SPc"/>
    <property type="match status" value="1"/>
</dbReference>
<dbReference type="InterPro" id="IPR018114">
    <property type="entry name" value="TRYPSIN_HIS"/>
</dbReference>
<evidence type="ECO:0000313" key="5">
    <source>
        <dbReference type="Proteomes" id="UP000000305"/>
    </source>
</evidence>
<dbReference type="InterPro" id="IPR001254">
    <property type="entry name" value="Trypsin_dom"/>
</dbReference>
<evidence type="ECO:0000256" key="2">
    <source>
        <dbReference type="RuleBase" id="RU363034"/>
    </source>
</evidence>
<keyword evidence="2" id="KW-0645">Protease</keyword>
<dbReference type="Pfam" id="PF00089">
    <property type="entry name" value="Trypsin"/>
    <property type="match status" value="1"/>
</dbReference>
<dbReference type="EMBL" id="GL732547">
    <property type="protein sequence ID" value="EFX80465.1"/>
    <property type="molecule type" value="Genomic_DNA"/>
</dbReference>
<feature type="domain" description="Peptidase S1" evidence="3">
    <location>
        <begin position="1"/>
        <end position="225"/>
    </location>
</feature>
<dbReference type="InterPro" id="IPR009003">
    <property type="entry name" value="Peptidase_S1_PA"/>
</dbReference>
<dbReference type="InParanoid" id="E9GJI0"/>
<dbReference type="PRINTS" id="PR00722">
    <property type="entry name" value="CHYMOTRYPSIN"/>
</dbReference>
<dbReference type="PANTHER" id="PTHR24253">
    <property type="entry name" value="TRANSMEMBRANE PROTEASE SERINE"/>
    <property type="match status" value="1"/>
</dbReference>
<dbReference type="PhylomeDB" id="E9GJI0"/>
<dbReference type="InterPro" id="IPR001314">
    <property type="entry name" value="Peptidase_S1A"/>
</dbReference>
<dbReference type="Proteomes" id="UP000000305">
    <property type="component" value="Unassembled WGS sequence"/>
</dbReference>
<keyword evidence="2" id="KW-0378">Hydrolase</keyword>
<organism evidence="4 5">
    <name type="scientific">Daphnia pulex</name>
    <name type="common">Water flea</name>
    <dbReference type="NCBI Taxonomy" id="6669"/>
    <lineage>
        <taxon>Eukaryota</taxon>
        <taxon>Metazoa</taxon>
        <taxon>Ecdysozoa</taxon>
        <taxon>Arthropoda</taxon>
        <taxon>Crustacea</taxon>
        <taxon>Branchiopoda</taxon>
        <taxon>Diplostraca</taxon>
        <taxon>Cladocera</taxon>
        <taxon>Anomopoda</taxon>
        <taxon>Daphniidae</taxon>
        <taxon>Daphnia</taxon>
    </lineage>
</organism>
<dbReference type="CDD" id="cd00190">
    <property type="entry name" value="Tryp_SPc"/>
    <property type="match status" value="1"/>
</dbReference>
<dbReference type="FunFam" id="2.40.10.10:FF:000068">
    <property type="entry name" value="transmembrane protease serine 2"/>
    <property type="match status" value="1"/>
</dbReference>
<proteinExistence type="predicted"/>
<dbReference type="FunFam" id="2.40.10.10:FF:000212">
    <property type="entry name" value="Serine protease P53"/>
    <property type="match status" value="1"/>
</dbReference>
<sequence length="226" mass="24691">MAALKFSGKFICGGSLIAPNKVLTAAHCVSALFGLRNRLTVDLGMHNLQTGDAQVTKKVRRIKVFWGFNFRTKFNNDIAILTLTERVNYTSTISPVCLPPLTGTRELYENEDATVIGWGSLNYSGSTVPTVLQEVSVRVTANSHCKDNYKSAGFQIMDNSMICAAAPGKDACRGDSGGPLIYRSKTGSWTQIGIVSFGIDCAHEKYPGVFTRVASFRQWIRRAANV</sequence>
<dbReference type="OrthoDB" id="546450at2759"/>
<dbReference type="PROSITE" id="PS00134">
    <property type="entry name" value="TRYPSIN_HIS"/>
    <property type="match status" value="1"/>
</dbReference>
<dbReference type="AlphaFoldDB" id="E9GJI0"/>
<dbReference type="PROSITE" id="PS00135">
    <property type="entry name" value="TRYPSIN_SER"/>
    <property type="match status" value="1"/>
</dbReference>
<dbReference type="eggNOG" id="KOG3627">
    <property type="taxonomic scope" value="Eukaryota"/>
</dbReference>
<name>E9GJI0_DAPPU</name>
<dbReference type="PANTHER" id="PTHR24253:SF148">
    <property type="entry name" value="CLIP-DOMAIN SERINE PROTEASE"/>
    <property type="match status" value="1"/>
</dbReference>
<accession>E9GJI0</accession>
<dbReference type="InterPro" id="IPR033116">
    <property type="entry name" value="TRYPSIN_SER"/>
</dbReference>
<dbReference type="MEROPS" id="S01.B44"/>
<evidence type="ECO:0000313" key="4">
    <source>
        <dbReference type="EMBL" id="EFX80465.1"/>
    </source>
</evidence>
<dbReference type="SUPFAM" id="SSF50494">
    <property type="entry name" value="Trypsin-like serine proteases"/>
    <property type="match status" value="1"/>
</dbReference>
<dbReference type="KEGG" id="dpx:DAPPUDRAFT_304142"/>
<reference evidence="4 5" key="1">
    <citation type="journal article" date="2011" name="Science">
        <title>The ecoresponsive genome of Daphnia pulex.</title>
        <authorList>
            <person name="Colbourne J.K."/>
            <person name="Pfrender M.E."/>
            <person name="Gilbert D."/>
            <person name="Thomas W.K."/>
            <person name="Tucker A."/>
            <person name="Oakley T.H."/>
            <person name="Tokishita S."/>
            <person name="Aerts A."/>
            <person name="Arnold G.J."/>
            <person name="Basu M.K."/>
            <person name="Bauer D.J."/>
            <person name="Caceres C.E."/>
            <person name="Carmel L."/>
            <person name="Casola C."/>
            <person name="Choi J.H."/>
            <person name="Detter J.C."/>
            <person name="Dong Q."/>
            <person name="Dusheyko S."/>
            <person name="Eads B.D."/>
            <person name="Frohlich T."/>
            <person name="Geiler-Samerotte K.A."/>
            <person name="Gerlach D."/>
            <person name="Hatcher P."/>
            <person name="Jogdeo S."/>
            <person name="Krijgsveld J."/>
            <person name="Kriventseva E.V."/>
            <person name="Kultz D."/>
            <person name="Laforsch C."/>
            <person name="Lindquist E."/>
            <person name="Lopez J."/>
            <person name="Manak J.R."/>
            <person name="Muller J."/>
            <person name="Pangilinan J."/>
            <person name="Patwardhan R.P."/>
            <person name="Pitluck S."/>
            <person name="Pritham E.J."/>
            <person name="Rechtsteiner A."/>
            <person name="Rho M."/>
            <person name="Rogozin I.B."/>
            <person name="Sakarya O."/>
            <person name="Salamov A."/>
            <person name="Schaack S."/>
            <person name="Shapiro H."/>
            <person name="Shiga Y."/>
            <person name="Skalitzky C."/>
            <person name="Smith Z."/>
            <person name="Souvorov A."/>
            <person name="Sung W."/>
            <person name="Tang Z."/>
            <person name="Tsuchiya D."/>
            <person name="Tu H."/>
            <person name="Vos H."/>
            <person name="Wang M."/>
            <person name="Wolf Y.I."/>
            <person name="Yamagata H."/>
            <person name="Yamada T."/>
            <person name="Ye Y."/>
            <person name="Shaw J.R."/>
            <person name="Andrews J."/>
            <person name="Crease T.J."/>
            <person name="Tang H."/>
            <person name="Lucas S.M."/>
            <person name="Robertson H.M."/>
            <person name="Bork P."/>
            <person name="Koonin E.V."/>
            <person name="Zdobnov E.M."/>
            <person name="Grigoriev I.V."/>
            <person name="Lynch M."/>
            <person name="Boore J.L."/>
        </authorList>
    </citation>
    <scope>NUCLEOTIDE SEQUENCE [LARGE SCALE GENOMIC DNA]</scope>
</reference>
<dbReference type="GO" id="GO:0004252">
    <property type="term" value="F:serine-type endopeptidase activity"/>
    <property type="evidence" value="ECO:0000318"/>
    <property type="project" value="GO_Central"/>
</dbReference>
<keyword evidence="5" id="KW-1185">Reference proteome</keyword>
<keyword evidence="1" id="KW-1015">Disulfide bond</keyword>
<evidence type="ECO:0000259" key="3">
    <source>
        <dbReference type="PROSITE" id="PS50240"/>
    </source>
</evidence>
<dbReference type="GO" id="GO:0006508">
    <property type="term" value="P:proteolysis"/>
    <property type="evidence" value="ECO:0000318"/>
    <property type="project" value="GO_Central"/>
</dbReference>
<dbReference type="STRING" id="6669.E9GJI0"/>
<keyword evidence="2" id="KW-0720">Serine protease</keyword>